<sequence>MQRPLPSQVGRVLAATLGLPALLLGSLTASALTTGAATGGPAVGPTVGSTVKTSVDDGECDKIRFGTTEANATTSGSTMAGTVAYTPASHPVRFPTHFDLPAGFQPEGIAIDRDKAYFGSRVDGDIYQADLRTGNGRVISQGPGTASLGMKVDQRGRLFVAGAAGGDGRVIDTRTGKVLASYKFTTATPTFVNDVILSKDAAWFTDSRQPVLYKVPLRRDGTLPGQSAVRTVPLTGDYQHDAAGTNANGISLTPDGRALIIVQSVTGLLFRVDPRTGATKQVDLGGLLMTAGDGLLRSGDTLYVVQNRLNQIAVLDLNNSGTRGRQLRTITSTDFDVPTTAAFFGKRIYLPNARFTTPPTPTTPYWVTAVHR</sequence>
<dbReference type="InterPro" id="IPR011042">
    <property type="entry name" value="6-blade_b-propeller_TolB-like"/>
</dbReference>
<name>A0ABY2BVH3_9ACTN</name>
<evidence type="ECO:0000313" key="3">
    <source>
        <dbReference type="Proteomes" id="UP000295818"/>
    </source>
</evidence>
<dbReference type="PANTHER" id="PTHR47197:SF3">
    <property type="entry name" value="DIHYDRO-HEME D1 DEHYDROGENASE"/>
    <property type="match status" value="1"/>
</dbReference>
<feature type="signal peptide" evidence="1">
    <location>
        <begin position="1"/>
        <end position="31"/>
    </location>
</feature>
<protein>
    <recommendedName>
        <fullName evidence="4">Sugar lactone lactonase YvrE</fullName>
    </recommendedName>
</protein>
<dbReference type="Gene3D" id="2.120.10.30">
    <property type="entry name" value="TolB, C-terminal domain"/>
    <property type="match status" value="1"/>
</dbReference>
<dbReference type="Proteomes" id="UP000295818">
    <property type="component" value="Unassembled WGS sequence"/>
</dbReference>
<gene>
    <name evidence="2" type="ORF">EV644_101936</name>
</gene>
<dbReference type="SUPFAM" id="SSF75011">
    <property type="entry name" value="3-carboxy-cis,cis-mucoante lactonizing enzyme"/>
    <property type="match status" value="1"/>
</dbReference>
<comment type="caution">
    <text evidence="2">The sequence shown here is derived from an EMBL/GenBank/DDBJ whole genome shotgun (WGS) entry which is preliminary data.</text>
</comment>
<keyword evidence="3" id="KW-1185">Reference proteome</keyword>
<dbReference type="PANTHER" id="PTHR47197">
    <property type="entry name" value="PROTEIN NIRF"/>
    <property type="match status" value="1"/>
</dbReference>
<proteinExistence type="predicted"/>
<dbReference type="InterPro" id="IPR051200">
    <property type="entry name" value="Host-pathogen_enzymatic-act"/>
</dbReference>
<reference evidence="2 3" key="1">
    <citation type="journal article" date="2015" name="Stand. Genomic Sci.">
        <title>Genomic Encyclopedia of Bacterial and Archaeal Type Strains, Phase III: the genomes of soil and plant-associated and newly described type strains.</title>
        <authorList>
            <person name="Whitman W.B."/>
            <person name="Woyke T."/>
            <person name="Klenk H.P."/>
            <person name="Zhou Y."/>
            <person name="Lilburn T.G."/>
            <person name="Beck B.J."/>
            <person name="De Vos P."/>
            <person name="Vandamme P."/>
            <person name="Eisen J.A."/>
            <person name="Garrity G."/>
            <person name="Hugenholtz P."/>
            <person name="Kyrpides N.C."/>
        </authorList>
    </citation>
    <scope>NUCLEOTIDE SEQUENCE [LARGE SCALE GENOMIC DNA]</scope>
    <source>
        <strain evidence="2 3">VKM Ac-2538</strain>
    </source>
</reference>
<organism evidence="2 3">
    <name type="scientific">Kribbella orskensis</name>
    <dbReference type="NCBI Taxonomy" id="2512216"/>
    <lineage>
        <taxon>Bacteria</taxon>
        <taxon>Bacillati</taxon>
        <taxon>Actinomycetota</taxon>
        <taxon>Actinomycetes</taxon>
        <taxon>Propionibacteriales</taxon>
        <taxon>Kribbellaceae</taxon>
        <taxon>Kribbella</taxon>
    </lineage>
</organism>
<dbReference type="RefSeq" id="WP_132333250.1">
    <property type="nucleotide sequence ID" value="NZ_SLWM01000001.1"/>
</dbReference>
<evidence type="ECO:0008006" key="4">
    <source>
        <dbReference type="Google" id="ProtNLM"/>
    </source>
</evidence>
<dbReference type="EMBL" id="SLWM01000001">
    <property type="protein sequence ID" value="TCO32292.1"/>
    <property type="molecule type" value="Genomic_DNA"/>
</dbReference>
<keyword evidence="1" id="KW-0732">Signal</keyword>
<feature type="chain" id="PRO_5046485565" description="Sugar lactone lactonase YvrE" evidence="1">
    <location>
        <begin position="32"/>
        <end position="372"/>
    </location>
</feature>
<evidence type="ECO:0000313" key="2">
    <source>
        <dbReference type="EMBL" id="TCO32292.1"/>
    </source>
</evidence>
<accession>A0ABY2BVH3</accession>
<evidence type="ECO:0000256" key="1">
    <source>
        <dbReference type="SAM" id="SignalP"/>
    </source>
</evidence>